<dbReference type="EnsemblMetazoa" id="Aqu2.1.15604_001">
    <property type="protein sequence ID" value="Aqu2.1.15604_001"/>
    <property type="gene ID" value="Aqu2.1.15604"/>
</dbReference>
<evidence type="ECO:0000313" key="1">
    <source>
        <dbReference type="EnsemblMetazoa" id="Aqu2.1.15604_001"/>
    </source>
</evidence>
<accession>A0A1X7TL29</accession>
<organism evidence="1">
    <name type="scientific">Amphimedon queenslandica</name>
    <name type="common">Sponge</name>
    <dbReference type="NCBI Taxonomy" id="400682"/>
    <lineage>
        <taxon>Eukaryota</taxon>
        <taxon>Metazoa</taxon>
        <taxon>Porifera</taxon>
        <taxon>Demospongiae</taxon>
        <taxon>Heteroscleromorpha</taxon>
        <taxon>Haplosclerida</taxon>
        <taxon>Niphatidae</taxon>
        <taxon>Amphimedon</taxon>
    </lineage>
</organism>
<sequence>MVTRLHYWKDKGLQLEIQQREMLHKSYDVEFKLKAVAAAESSSKEAAPREFKVDP</sequence>
<protein>
    <submittedName>
        <fullName evidence="1">Uncharacterized protein</fullName>
    </submittedName>
</protein>
<proteinExistence type="predicted"/>
<dbReference type="InParanoid" id="A0A1X7TL29"/>
<dbReference type="AlphaFoldDB" id="A0A1X7TL29"/>
<name>A0A1X7TL29_AMPQE</name>
<reference evidence="1" key="1">
    <citation type="submission" date="2017-05" db="UniProtKB">
        <authorList>
            <consortium name="EnsemblMetazoa"/>
        </authorList>
    </citation>
    <scope>IDENTIFICATION</scope>
</reference>